<accession>A0A4Z0Y5W4</accession>
<protein>
    <submittedName>
        <fullName evidence="2">Uncharacterized protein</fullName>
    </submittedName>
</protein>
<proteinExistence type="predicted"/>
<feature type="compositionally biased region" description="Low complexity" evidence="1">
    <location>
        <begin position="356"/>
        <end position="371"/>
    </location>
</feature>
<dbReference type="Proteomes" id="UP000297716">
    <property type="component" value="Unassembled WGS sequence"/>
</dbReference>
<feature type="compositionally biased region" description="Basic and acidic residues" evidence="1">
    <location>
        <begin position="341"/>
        <end position="350"/>
    </location>
</feature>
<organism evidence="2 3">
    <name type="scientific">Xylaria hypoxylon</name>
    <dbReference type="NCBI Taxonomy" id="37992"/>
    <lineage>
        <taxon>Eukaryota</taxon>
        <taxon>Fungi</taxon>
        <taxon>Dikarya</taxon>
        <taxon>Ascomycota</taxon>
        <taxon>Pezizomycotina</taxon>
        <taxon>Sordariomycetes</taxon>
        <taxon>Xylariomycetidae</taxon>
        <taxon>Xylariales</taxon>
        <taxon>Xylariaceae</taxon>
        <taxon>Xylaria</taxon>
    </lineage>
</organism>
<feature type="compositionally biased region" description="Basic and acidic residues" evidence="1">
    <location>
        <begin position="396"/>
        <end position="406"/>
    </location>
</feature>
<reference evidence="2 3" key="1">
    <citation type="submission" date="2019-03" db="EMBL/GenBank/DDBJ databases">
        <title>Draft genome sequence of Xylaria hypoxylon DSM 108379, a ubiquitous saprotrophic-parasitic fungi on hardwood.</title>
        <authorList>
            <person name="Buettner E."/>
            <person name="Leonhardt S."/>
            <person name="Gebauer A.M."/>
            <person name="Liers C."/>
            <person name="Hofrichter M."/>
            <person name="Kellner H."/>
        </authorList>
    </citation>
    <scope>NUCLEOTIDE SEQUENCE [LARGE SCALE GENOMIC DNA]</scope>
    <source>
        <strain evidence="2 3">DSM 108379</strain>
    </source>
</reference>
<comment type="caution">
    <text evidence="2">The sequence shown here is derived from an EMBL/GenBank/DDBJ whole genome shotgun (WGS) entry which is preliminary data.</text>
</comment>
<evidence type="ECO:0000313" key="2">
    <source>
        <dbReference type="EMBL" id="TGJ78257.1"/>
    </source>
</evidence>
<sequence>MSIDADSVEGLGDVVVADINALVARRLREEHLYHFIRSRDELLRLERSDDSETIRLLRRQYLRGLEQTWRAVLQTLRSELPKTLDQLFSKLQPEFQTAGGSPSLSRDNTPVNLPSTSAKTSRPLRTHTPEPMPSQASDASGINSPIARNRERSPAPTPDTTVFMKDEELGTGIGAEPLELDSPNKPSEKRALTPEETITSPKKKPRRTAQTNFKAPGYSGYKPIKKNMFLSEVEKEECIFSHSGYLGFYVLRCNLLKCRKELGQDEGTIFKSHPFNDRLALEHFGEGCHDIDSEPGIFRKFAIRIIDAESERNVDKKDSQMSDGNLSGEDLTPKPTGTQASKDKGKKPERPYNLYSPRTPAAEASTSASASNINETFKESFYRVGDPTDDNSELPVPERKRQPYPE</sequence>
<name>A0A4Z0Y5W4_9PEZI</name>
<evidence type="ECO:0000313" key="3">
    <source>
        <dbReference type="Proteomes" id="UP000297716"/>
    </source>
</evidence>
<evidence type="ECO:0000256" key="1">
    <source>
        <dbReference type="SAM" id="MobiDB-lite"/>
    </source>
</evidence>
<keyword evidence="3" id="KW-1185">Reference proteome</keyword>
<dbReference type="EMBL" id="SKBN01000424">
    <property type="protein sequence ID" value="TGJ78257.1"/>
    <property type="molecule type" value="Genomic_DNA"/>
</dbReference>
<dbReference type="AlphaFoldDB" id="A0A4Z0Y5W4"/>
<feature type="compositionally biased region" description="Polar residues" evidence="1">
    <location>
        <begin position="95"/>
        <end position="120"/>
    </location>
</feature>
<feature type="region of interest" description="Disordered" evidence="1">
    <location>
        <begin position="95"/>
        <end position="217"/>
    </location>
</feature>
<gene>
    <name evidence="2" type="ORF">E0Z10_g10508</name>
</gene>
<feature type="region of interest" description="Disordered" evidence="1">
    <location>
        <begin position="312"/>
        <end position="406"/>
    </location>
</feature>
<feature type="compositionally biased region" description="Polar residues" evidence="1">
    <location>
        <begin position="134"/>
        <end position="143"/>
    </location>
</feature>
<dbReference type="OrthoDB" id="4753337at2759"/>